<dbReference type="EMBL" id="VZPB01000030">
    <property type="protein sequence ID" value="KAB0580712.1"/>
    <property type="molecule type" value="Genomic_DNA"/>
</dbReference>
<dbReference type="Pfam" id="PF20213">
    <property type="entry name" value="DUF6573"/>
    <property type="match status" value="1"/>
</dbReference>
<dbReference type="Proteomes" id="UP000430120">
    <property type="component" value="Unassembled WGS sequence"/>
</dbReference>
<comment type="caution">
    <text evidence="1">The sequence shown here is derived from an EMBL/GenBank/DDBJ whole genome shotgun (WGS) entry which is preliminary data.</text>
</comment>
<dbReference type="InterPro" id="IPR046480">
    <property type="entry name" value="DUF6573"/>
</dbReference>
<keyword evidence="2" id="KW-1185">Reference proteome</keyword>
<evidence type="ECO:0000313" key="1">
    <source>
        <dbReference type="EMBL" id="KAB0580712.1"/>
    </source>
</evidence>
<gene>
    <name evidence="1" type="ORF">F7Q92_13065</name>
</gene>
<organism evidence="1 2">
    <name type="scientific">Ideonella dechloratans</name>
    <dbReference type="NCBI Taxonomy" id="36863"/>
    <lineage>
        <taxon>Bacteria</taxon>
        <taxon>Pseudomonadati</taxon>
        <taxon>Pseudomonadota</taxon>
        <taxon>Betaproteobacteria</taxon>
        <taxon>Burkholderiales</taxon>
        <taxon>Sphaerotilaceae</taxon>
        <taxon>Ideonella</taxon>
    </lineage>
</organism>
<sequence>MTHPFGESISMYTRRAAISDGVLIDVSTMAREAGFRVPVALTAAAWEDCVRWDQADSNRQLHQDQAGRLWDVVWMASVAARRNRGSEVNLELYRVPRGGKATAPRKVRLVMSIGPGDEGEPVITVLMPGED</sequence>
<accession>A0A643FAD7</accession>
<reference evidence="1 2" key="1">
    <citation type="submission" date="2019-09" db="EMBL/GenBank/DDBJ databases">
        <title>Draft genome sequences of 48 bacterial type strains from the CCUG.</title>
        <authorList>
            <person name="Tunovic T."/>
            <person name="Pineiro-Iglesias B."/>
            <person name="Unosson C."/>
            <person name="Inganas E."/>
            <person name="Ohlen M."/>
            <person name="Cardew S."/>
            <person name="Jensie-Markopoulos S."/>
            <person name="Salva-Serra F."/>
            <person name="Jaen-Luchoro D."/>
            <person name="Karlsson R."/>
            <person name="Svensson-Stadler L."/>
            <person name="Chun J."/>
            <person name="Moore E."/>
        </authorList>
    </citation>
    <scope>NUCLEOTIDE SEQUENCE [LARGE SCALE GENOMIC DNA]</scope>
    <source>
        <strain evidence="1 2">CCUG 30977</strain>
    </source>
</reference>
<dbReference type="RefSeq" id="WP_151124572.1">
    <property type="nucleotide sequence ID" value="NZ_CP088081.1"/>
</dbReference>
<evidence type="ECO:0000313" key="2">
    <source>
        <dbReference type="Proteomes" id="UP000430120"/>
    </source>
</evidence>
<dbReference type="AlphaFoldDB" id="A0A643FAD7"/>
<name>A0A643FAD7_IDEDE</name>
<protein>
    <submittedName>
        <fullName evidence="1">Uncharacterized protein</fullName>
    </submittedName>
</protein>
<proteinExistence type="predicted"/>
<dbReference type="OrthoDB" id="4556966at2"/>